<reference evidence="1" key="1">
    <citation type="submission" date="2020-08" db="EMBL/GenBank/DDBJ databases">
        <title>Multicomponent nature underlies the extraordinary mechanical properties of spider dragline silk.</title>
        <authorList>
            <person name="Kono N."/>
            <person name="Nakamura H."/>
            <person name="Mori M."/>
            <person name="Yoshida Y."/>
            <person name="Ohtoshi R."/>
            <person name="Malay A.D."/>
            <person name="Moran D.A.P."/>
            <person name="Tomita M."/>
            <person name="Numata K."/>
            <person name="Arakawa K."/>
        </authorList>
    </citation>
    <scope>NUCLEOTIDE SEQUENCE</scope>
</reference>
<dbReference type="AlphaFoldDB" id="A0A8X6Y8K3"/>
<dbReference type="EMBL" id="BMAV01016260">
    <property type="protein sequence ID" value="GFY66834.1"/>
    <property type="molecule type" value="Genomic_DNA"/>
</dbReference>
<accession>A0A8X6Y8K3</accession>
<proteinExistence type="predicted"/>
<keyword evidence="2" id="KW-1185">Reference proteome</keyword>
<dbReference type="Proteomes" id="UP000886998">
    <property type="component" value="Unassembled WGS sequence"/>
</dbReference>
<organism evidence="1 2">
    <name type="scientific">Trichonephila inaurata madagascariensis</name>
    <dbReference type="NCBI Taxonomy" id="2747483"/>
    <lineage>
        <taxon>Eukaryota</taxon>
        <taxon>Metazoa</taxon>
        <taxon>Ecdysozoa</taxon>
        <taxon>Arthropoda</taxon>
        <taxon>Chelicerata</taxon>
        <taxon>Arachnida</taxon>
        <taxon>Araneae</taxon>
        <taxon>Araneomorphae</taxon>
        <taxon>Entelegynae</taxon>
        <taxon>Araneoidea</taxon>
        <taxon>Nephilidae</taxon>
        <taxon>Trichonephila</taxon>
        <taxon>Trichonephila inaurata</taxon>
    </lineage>
</organism>
<evidence type="ECO:0000313" key="1">
    <source>
        <dbReference type="EMBL" id="GFY66834.1"/>
    </source>
</evidence>
<name>A0A8X6Y8K3_9ARAC</name>
<protein>
    <submittedName>
        <fullName evidence="1">Uncharacterized protein</fullName>
    </submittedName>
</protein>
<sequence>MYKKPVKTFDERLAPFSLPSNHTNNWRGFSSEVMGTDSIKSRCSICISSHGNGVLKELKEFSLLQHAHLVRGRGFVSSEDTMIEGLKKRGIIPTVGELPTT</sequence>
<comment type="caution">
    <text evidence="1">The sequence shown here is derived from an EMBL/GenBank/DDBJ whole genome shotgun (WGS) entry which is preliminary data.</text>
</comment>
<evidence type="ECO:0000313" key="2">
    <source>
        <dbReference type="Proteomes" id="UP000886998"/>
    </source>
</evidence>
<gene>
    <name evidence="1" type="ORF">TNIN_298581</name>
</gene>